<dbReference type="InterPro" id="IPR001036">
    <property type="entry name" value="Acrflvin-R"/>
</dbReference>
<dbReference type="RefSeq" id="WP_239165837.1">
    <property type="nucleotide sequence ID" value="NZ_BONH01000048.1"/>
</dbReference>
<dbReference type="Gene3D" id="3.30.70.1430">
    <property type="entry name" value="Multidrug efflux transporter AcrB pore domain"/>
    <property type="match status" value="2"/>
</dbReference>
<dbReference type="Proteomes" id="UP000659904">
    <property type="component" value="Unassembled WGS sequence"/>
</dbReference>
<dbReference type="Pfam" id="PF00873">
    <property type="entry name" value="ACR_tran"/>
    <property type="match status" value="1"/>
</dbReference>
<name>A0A8J3KJQ5_9ACTN</name>
<dbReference type="GO" id="GO:0005886">
    <property type="term" value="C:plasma membrane"/>
    <property type="evidence" value="ECO:0007669"/>
    <property type="project" value="TreeGrafter"/>
</dbReference>
<dbReference type="Gene3D" id="3.30.70.1320">
    <property type="entry name" value="Multidrug efflux transporter AcrB pore domain like"/>
    <property type="match status" value="1"/>
</dbReference>
<dbReference type="GO" id="GO:0042910">
    <property type="term" value="F:xenobiotic transmembrane transporter activity"/>
    <property type="evidence" value="ECO:0007669"/>
    <property type="project" value="TreeGrafter"/>
</dbReference>
<evidence type="ECO:0000256" key="2">
    <source>
        <dbReference type="SAM" id="Phobius"/>
    </source>
</evidence>
<feature type="transmembrane region" description="Helical" evidence="2">
    <location>
        <begin position="543"/>
        <end position="561"/>
    </location>
</feature>
<dbReference type="AlphaFoldDB" id="A0A8J3KJQ5"/>
<dbReference type="EMBL" id="BONH01000048">
    <property type="protein sequence ID" value="GIG02180.1"/>
    <property type="molecule type" value="Genomic_DNA"/>
</dbReference>
<dbReference type="PANTHER" id="PTHR32063">
    <property type="match status" value="1"/>
</dbReference>
<keyword evidence="2" id="KW-0812">Transmembrane</keyword>
<keyword evidence="4" id="KW-1185">Reference proteome</keyword>
<accession>A0A8J3KJQ5</accession>
<feature type="transmembrane region" description="Helical" evidence="2">
    <location>
        <begin position="865"/>
        <end position="884"/>
    </location>
</feature>
<feature type="transmembrane region" description="Helical" evidence="2">
    <location>
        <begin position="397"/>
        <end position="421"/>
    </location>
</feature>
<dbReference type="SUPFAM" id="SSF82866">
    <property type="entry name" value="Multidrug efflux transporter AcrB transmembrane domain"/>
    <property type="match status" value="2"/>
</dbReference>
<feature type="transmembrane region" description="Helical" evidence="2">
    <location>
        <begin position="442"/>
        <end position="462"/>
    </location>
</feature>
<feature type="transmembrane region" description="Helical" evidence="2">
    <location>
        <begin position="996"/>
        <end position="1021"/>
    </location>
</feature>
<sequence>MSFLARLSLANRGLVALISVAILGAGAFVLPQLRQQMFPDLQFPMVSVVAAYPGATPEIVEQQVAIPIEQAVAGVSGVTSVTSTSRNGSVSVSVAFDFGADVDQVEGDIQQALARIDARLPQNVDPTVFAGTTDDIPVIQLAASGAGGDDQELARRVRATVLPALNNIEGVREATLSGDRTPQVTINLDPAKLAAKGLTAQAVTGALTANGVSMPGGVISDGGLVYSVAVGSRFTTVEQLGDLYLGSAAAARPTAGKPAAPAAPTQLKDVATVVSAPADATTLTRTNGKPSLGVGVTALPGANAVEISHQVNDKLPELAAQLGTGGALQVIFDQAPEVERSVSSLTTEGALGLAFAVLVILVFLLSVRSTLVTAVSIPVSVVIALIALWAGDYSLNLLTLGGLTIAIGRVVDDSIVVLENIKRHLEYGEPKKEAILTAVKEVSGAVTASTLTTVAVFLPVALVGGMVGQLFGPFGLTVTAALLASLLVSLTIVPVMAYWFLKSPQGTAEELEAIRTKAEAKELRSPLQRAYVPILRWSLGHRLVTLLLAFGVIAGTGFLATRIETSFIESSGNSFSISQTMPIGTSLATTDEAAKRIETILDSTDGVKSYQVTVGGGGGIFGGGGGANTTQARFQVTSGTGTDQKTLTDSLRDKIDALDDSAVGEVVVGAVQGGFGGNGLEVAVEAADDATLRAAAEQIRAAVAELPNVTEVDSDLAANTPQVQVTLDRAAAARAGLSDAALGQLVGQAFRGTTLTRVVLNGIEQPVVLRSGAAPADIAALRALPIGPGVTLDDVADVNTVAGPSQINRVDQVRTAKVTGTPSAEALGTINAELDKKLKTLDLPDGATYSIGGVTEAQQDAFADLGLAMLVAIALVFIIMIATFRGLVQPLILLISVPFAATGALGLLAITGQPLGLAAMIGLLMLVGIVVTNAIVLLDLINQYRADGYTTRDAIIEGGRRRLRPILMTAVATIFALLPMSLGLTESSAFISQPLAVVVIGGLVSSTLLTLVLVPVLYSLVEGFKARVKRKRNAGKHAAPRHEGHAEPTAAPVAQQPRTDLTDEDLAEAVR</sequence>
<keyword evidence="2" id="KW-1133">Transmembrane helix</keyword>
<dbReference type="PRINTS" id="PR00702">
    <property type="entry name" value="ACRIFLAVINRP"/>
</dbReference>
<feature type="transmembrane region" description="Helical" evidence="2">
    <location>
        <begin position="917"/>
        <end position="942"/>
    </location>
</feature>
<dbReference type="SUPFAM" id="SSF82693">
    <property type="entry name" value="Multidrug efflux transporter AcrB pore domain, PN1, PN2, PC1 and PC2 subdomains"/>
    <property type="match status" value="3"/>
</dbReference>
<organism evidence="3 4">
    <name type="scientific">Catellatospora citrea</name>
    <dbReference type="NCBI Taxonomy" id="53366"/>
    <lineage>
        <taxon>Bacteria</taxon>
        <taxon>Bacillati</taxon>
        <taxon>Actinomycetota</taxon>
        <taxon>Actinomycetes</taxon>
        <taxon>Micromonosporales</taxon>
        <taxon>Micromonosporaceae</taxon>
        <taxon>Catellatospora</taxon>
    </lineage>
</organism>
<feature type="transmembrane region" description="Helical" evidence="2">
    <location>
        <begin position="963"/>
        <end position="984"/>
    </location>
</feature>
<keyword evidence="2" id="KW-0472">Membrane</keyword>
<gene>
    <name evidence="3" type="ORF">Cci01nite_72730</name>
</gene>
<feature type="transmembrane region" description="Helical" evidence="2">
    <location>
        <begin position="374"/>
        <end position="391"/>
    </location>
</feature>
<evidence type="ECO:0000256" key="1">
    <source>
        <dbReference type="SAM" id="MobiDB-lite"/>
    </source>
</evidence>
<comment type="caution">
    <text evidence="3">The sequence shown here is derived from an EMBL/GenBank/DDBJ whole genome shotgun (WGS) entry which is preliminary data.</text>
</comment>
<reference evidence="3 4" key="1">
    <citation type="submission" date="2021-01" db="EMBL/GenBank/DDBJ databases">
        <title>Whole genome shotgun sequence of Catellatospora citrea NBRC 14495.</title>
        <authorList>
            <person name="Komaki H."/>
            <person name="Tamura T."/>
        </authorList>
    </citation>
    <scope>NUCLEOTIDE SEQUENCE [LARGE SCALE GENOMIC DNA]</scope>
    <source>
        <strain evidence="3 4">NBRC 14495</strain>
    </source>
</reference>
<dbReference type="Gene3D" id="3.30.70.1440">
    <property type="entry name" value="Multidrug efflux transporter AcrB pore domain"/>
    <property type="match status" value="1"/>
</dbReference>
<dbReference type="Gene3D" id="1.20.1640.10">
    <property type="entry name" value="Multidrug efflux transporter AcrB transmembrane domain"/>
    <property type="match status" value="2"/>
</dbReference>
<protein>
    <submittedName>
        <fullName evidence="3">Hydrogenase expression protein</fullName>
    </submittedName>
</protein>
<evidence type="ECO:0000313" key="3">
    <source>
        <dbReference type="EMBL" id="GIG02180.1"/>
    </source>
</evidence>
<evidence type="ECO:0000313" key="4">
    <source>
        <dbReference type="Proteomes" id="UP000659904"/>
    </source>
</evidence>
<dbReference type="PANTHER" id="PTHR32063:SF0">
    <property type="entry name" value="SWARMING MOTILITY PROTEIN SWRC"/>
    <property type="match status" value="1"/>
</dbReference>
<feature type="compositionally biased region" description="Acidic residues" evidence="1">
    <location>
        <begin position="1062"/>
        <end position="1071"/>
    </location>
</feature>
<dbReference type="Gene3D" id="3.30.2090.10">
    <property type="entry name" value="Multidrug efflux transporter AcrB TolC docking domain, DN and DC subdomains"/>
    <property type="match status" value="2"/>
</dbReference>
<dbReference type="InterPro" id="IPR027463">
    <property type="entry name" value="AcrB_DN_DC_subdom"/>
</dbReference>
<feature type="transmembrane region" description="Helical" evidence="2">
    <location>
        <begin position="349"/>
        <end position="367"/>
    </location>
</feature>
<feature type="transmembrane region" description="Helical" evidence="2">
    <location>
        <begin position="474"/>
        <end position="501"/>
    </location>
</feature>
<feature type="region of interest" description="Disordered" evidence="1">
    <location>
        <begin position="1032"/>
        <end position="1071"/>
    </location>
</feature>
<dbReference type="SUPFAM" id="SSF82714">
    <property type="entry name" value="Multidrug efflux transporter AcrB TolC docking domain, DN and DC subdomains"/>
    <property type="match status" value="2"/>
</dbReference>
<feature type="transmembrane region" description="Helical" evidence="2">
    <location>
        <begin position="891"/>
        <end position="911"/>
    </location>
</feature>
<proteinExistence type="predicted"/>